<feature type="domain" description="Polycystin" evidence="10">
    <location>
        <begin position="50"/>
        <end position="256"/>
    </location>
</feature>
<evidence type="ECO:0000256" key="6">
    <source>
        <dbReference type="ARBA" id="ARBA00023180"/>
    </source>
</evidence>
<feature type="transmembrane region" description="Helical" evidence="8">
    <location>
        <begin position="228"/>
        <end position="251"/>
    </location>
</feature>
<feature type="disulfide bond" evidence="7">
    <location>
        <begin position="113"/>
        <end position="126"/>
    </location>
</feature>
<dbReference type="Gene3D" id="1.10.287.70">
    <property type="match status" value="1"/>
</dbReference>
<dbReference type="Pfam" id="PF08016">
    <property type="entry name" value="PKD_channel"/>
    <property type="match status" value="1"/>
</dbReference>
<keyword evidence="3 8" id="KW-0812">Transmembrane</keyword>
<dbReference type="GO" id="GO:0016020">
    <property type="term" value="C:membrane"/>
    <property type="evidence" value="ECO:0007669"/>
    <property type="project" value="UniProtKB-SubCell"/>
</dbReference>
<feature type="transmembrane region" description="Helical" evidence="8">
    <location>
        <begin position="6"/>
        <end position="23"/>
    </location>
</feature>
<dbReference type="InterPro" id="IPR003915">
    <property type="entry name" value="PKD_2"/>
</dbReference>
<gene>
    <name evidence="11" type="ORF">MBJ925_LOCUS28832</name>
</gene>
<dbReference type="Pfam" id="PF20519">
    <property type="entry name" value="Polycystin_dom"/>
    <property type="match status" value="1"/>
</dbReference>
<dbReference type="PANTHER" id="PTHR10877:SF194">
    <property type="entry name" value="LOCATION OF VULVA DEFECTIVE 1"/>
    <property type="match status" value="1"/>
</dbReference>
<name>A0A816WQW0_9BILA</name>
<feature type="transmembrane region" description="Helical" evidence="8">
    <location>
        <begin position="298"/>
        <end position="319"/>
    </location>
</feature>
<feature type="domain" description="Polycystin cation channel PKD1/PKD2" evidence="9">
    <location>
        <begin position="262"/>
        <end position="481"/>
    </location>
</feature>
<dbReference type="InterPro" id="IPR051223">
    <property type="entry name" value="Polycystin"/>
</dbReference>
<dbReference type="EMBL" id="CAJNRE010015455">
    <property type="protein sequence ID" value="CAF2137321.1"/>
    <property type="molecule type" value="Genomic_DNA"/>
</dbReference>
<keyword evidence="6" id="KW-0325">Glycoprotein</keyword>
<evidence type="ECO:0000256" key="5">
    <source>
        <dbReference type="ARBA" id="ARBA00023136"/>
    </source>
</evidence>
<protein>
    <submittedName>
        <fullName evidence="11">Uncharacterized protein</fullName>
    </submittedName>
</protein>
<dbReference type="AlphaFoldDB" id="A0A816WQW0"/>
<evidence type="ECO:0000256" key="7">
    <source>
        <dbReference type="PIRSR" id="PIRSR603915-2"/>
    </source>
</evidence>
<dbReference type="PANTHER" id="PTHR10877">
    <property type="entry name" value="POLYCYSTIN FAMILY MEMBER"/>
    <property type="match status" value="1"/>
</dbReference>
<organism evidence="11 12">
    <name type="scientific">Rotaria magnacalcarata</name>
    <dbReference type="NCBI Taxonomy" id="392030"/>
    <lineage>
        <taxon>Eukaryota</taxon>
        <taxon>Metazoa</taxon>
        <taxon>Spiralia</taxon>
        <taxon>Gnathifera</taxon>
        <taxon>Rotifera</taxon>
        <taxon>Eurotatoria</taxon>
        <taxon>Bdelloidea</taxon>
        <taxon>Philodinida</taxon>
        <taxon>Philodinidae</taxon>
        <taxon>Rotaria</taxon>
    </lineage>
</organism>
<accession>A0A816WQW0</accession>
<evidence type="ECO:0000313" key="12">
    <source>
        <dbReference type="Proteomes" id="UP000663824"/>
    </source>
</evidence>
<feature type="transmembrane region" description="Helical" evidence="8">
    <location>
        <begin position="263"/>
        <end position="286"/>
    </location>
</feature>
<dbReference type="PRINTS" id="PR01433">
    <property type="entry name" value="POLYCYSTIN2"/>
</dbReference>
<evidence type="ECO:0000259" key="10">
    <source>
        <dbReference type="Pfam" id="PF20519"/>
    </source>
</evidence>
<dbReference type="InterPro" id="IPR046791">
    <property type="entry name" value="Polycystin_dom"/>
</dbReference>
<evidence type="ECO:0000313" key="11">
    <source>
        <dbReference type="EMBL" id="CAF2137321.1"/>
    </source>
</evidence>
<reference evidence="11" key="1">
    <citation type="submission" date="2021-02" db="EMBL/GenBank/DDBJ databases">
        <authorList>
            <person name="Nowell W R."/>
        </authorList>
    </citation>
    <scope>NUCLEOTIDE SEQUENCE</scope>
</reference>
<dbReference type="GO" id="GO:0005262">
    <property type="term" value="F:calcium channel activity"/>
    <property type="evidence" value="ECO:0007669"/>
    <property type="project" value="TreeGrafter"/>
</dbReference>
<comment type="subcellular location">
    <subcellularLocation>
        <location evidence="1">Membrane</location>
        <topology evidence="1">Multi-pass membrane protein</topology>
    </subcellularLocation>
</comment>
<evidence type="ECO:0000256" key="3">
    <source>
        <dbReference type="ARBA" id="ARBA00022692"/>
    </source>
</evidence>
<sequence>MRKFCLDLLSYLSFMVVIYVISYSSHNIEKYYAVQQLRLLFLNTGHATHDFSKIVTINEYWSWLKGSFIANLFPGDWYNGQSTNGSNGFISDKTNRLIGWATMRQLRIRPDTCRMINAVRNLIPRCFDSYTASSEEKGIFYPGWSINETTQNYSSSINEAFAYQTGDKLDTCIYVGDQTTYSAGGYVYEFRGSLSDLHQDLTTLRELQWIDKQTRAVLIQLNLYTPNIPMFTSVVILVEILSSSGIVPTASFEPFDVNDFESIFHITFAIIYLIFIVYFMIVEFYTFICLKKSYFRHLWSYIEIGVISCSWASVGVHIWQVKETSRITSLFHQTHGNVYLNLQLLAYINDLFSFLLGFCCFFATLKILRLCRYCRRLAILSNTLSSAAPELVSFSFMFAILFLAFLVLFYLQFNSFIRDCSSLLSTAQMLFEILLLKFNASHITGAAPTLGPIYFTLFIFLVVFVAMNIFISIINDNFRKVQYHIHKVDHDGQDMFITMFKRIQQCCGSNDDSVNRVTFNTSPVVITVSEIVDPIQRLSNKLDELMAYTNRNYKNKKIRIAWNDPTVPALSWLVKQK</sequence>
<keyword evidence="4 8" id="KW-1133">Transmembrane helix</keyword>
<proteinExistence type="inferred from homology"/>
<evidence type="ECO:0000259" key="9">
    <source>
        <dbReference type="Pfam" id="PF08016"/>
    </source>
</evidence>
<feature type="transmembrane region" description="Helical" evidence="8">
    <location>
        <begin position="453"/>
        <end position="474"/>
    </location>
</feature>
<comment type="caution">
    <text evidence="11">The sequence shown here is derived from an EMBL/GenBank/DDBJ whole genome shotgun (WGS) entry which is preliminary data.</text>
</comment>
<dbReference type="GO" id="GO:0050982">
    <property type="term" value="P:detection of mechanical stimulus"/>
    <property type="evidence" value="ECO:0007669"/>
    <property type="project" value="TreeGrafter"/>
</dbReference>
<feature type="transmembrane region" description="Helical" evidence="8">
    <location>
        <begin position="391"/>
        <end position="413"/>
    </location>
</feature>
<feature type="transmembrane region" description="Helical" evidence="8">
    <location>
        <begin position="351"/>
        <end position="371"/>
    </location>
</feature>
<dbReference type="Proteomes" id="UP000663824">
    <property type="component" value="Unassembled WGS sequence"/>
</dbReference>
<evidence type="ECO:0000256" key="1">
    <source>
        <dbReference type="ARBA" id="ARBA00004141"/>
    </source>
</evidence>
<dbReference type="InterPro" id="IPR013122">
    <property type="entry name" value="PKD1_2_channel"/>
</dbReference>
<evidence type="ECO:0000256" key="2">
    <source>
        <dbReference type="ARBA" id="ARBA00007200"/>
    </source>
</evidence>
<comment type="similarity">
    <text evidence="2">Belongs to the polycystin family.</text>
</comment>
<evidence type="ECO:0000256" key="4">
    <source>
        <dbReference type="ARBA" id="ARBA00022989"/>
    </source>
</evidence>
<dbReference type="GO" id="GO:0005509">
    <property type="term" value="F:calcium ion binding"/>
    <property type="evidence" value="ECO:0007669"/>
    <property type="project" value="InterPro"/>
</dbReference>
<keyword evidence="5 8" id="KW-0472">Membrane</keyword>
<evidence type="ECO:0000256" key="8">
    <source>
        <dbReference type="SAM" id="Phobius"/>
    </source>
</evidence>